<organism evidence="2 3">
    <name type="scientific">Chloebia gouldiae</name>
    <name type="common">Gouldian finch</name>
    <name type="synonym">Erythrura gouldiae</name>
    <dbReference type="NCBI Taxonomy" id="44316"/>
    <lineage>
        <taxon>Eukaryota</taxon>
        <taxon>Metazoa</taxon>
        <taxon>Chordata</taxon>
        <taxon>Craniata</taxon>
        <taxon>Vertebrata</taxon>
        <taxon>Euteleostomi</taxon>
        <taxon>Archelosauria</taxon>
        <taxon>Archosauria</taxon>
        <taxon>Dinosauria</taxon>
        <taxon>Saurischia</taxon>
        <taxon>Theropoda</taxon>
        <taxon>Coelurosauria</taxon>
        <taxon>Aves</taxon>
        <taxon>Neognathae</taxon>
        <taxon>Neoaves</taxon>
        <taxon>Telluraves</taxon>
        <taxon>Australaves</taxon>
        <taxon>Passeriformes</taxon>
        <taxon>Passeroidea</taxon>
        <taxon>Passeridae</taxon>
        <taxon>Chloebia</taxon>
    </lineage>
</organism>
<dbReference type="Proteomes" id="UP000276834">
    <property type="component" value="Unassembled WGS sequence"/>
</dbReference>
<evidence type="ECO:0000313" key="2">
    <source>
        <dbReference type="EMBL" id="RLW11691.1"/>
    </source>
</evidence>
<feature type="region of interest" description="Disordered" evidence="1">
    <location>
        <begin position="1"/>
        <end position="65"/>
    </location>
</feature>
<evidence type="ECO:0000313" key="3">
    <source>
        <dbReference type="Proteomes" id="UP000276834"/>
    </source>
</evidence>
<accession>A0A3L8SYY0</accession>
<name>A0A3L8SYY0_CHLGU</name>
<keyword evidence="3" id="KW-1185">Reference proteome</keyword>
<gene>
    <name evidence="2" type="ORF">DV515_00001340</name>
</gene>
<dbReference type="EMBL" id="QUSF01000003">
    <property type="protein sequence ID" value="RLW11691.1"/>
    <property type="molecule type" value="Genomic_DNA"/>
</dbReference>
<protein>
    <submittedName>
        <fullName evidence="2">Uncharacterized protein</fullName>
    </submittedName>
</protein>
<comment type="caution">
    <text evidence="2">The sequence shown here is derived from an EMBL/GenBank/DDBJ whole genome shotgun (WGS) entry which is preliminary data.</text>
</comment>
<dbReference type="AlphaFoldDB" id="A0A3L8SYY0"/>
<reference evidence="2 3" key="1">
    <citation type="journal article" date="2018" name="Proc. R. Soc. B">
        <title>A non-coding region near Follistatin controls head colour polymorphism in the Gouldian finch.</title>
        <authorList>
            <person name="Toomey M.B."/>
            <person name="Marques C.I."/>
            <person name="Andrade P."/>
            <person name="Araujo P.M."/>
            <person name="Sabatino S."/>
            <person name="Gazda M.A."/>
            <person name="Afonso S."/>
            <person name="Lopes R.J."/>
            <person name="Corbo J.C."/>
            <person name="Carneiro M."/>
        </authorList>
    </citation>
    <scope>NUCLEOTIDE SEQUENCE [LARGE SCALE GENOMIC DNA]</scope>
    <source>
        <strain evidence="2">Red01</strain>
        <tissue evidence="2">Muscle</tissue>
    </source>
</reference>
<proteinExistence type="predicted"/>
<evidence type="ECO:0000256" key="1">
    <source>
        <dbReference type="SAM" id="MobiDB-lite"/>
    </source>
</evidence>
<feature type="compositionally biased region" description="Basic residues" evidence="1">
    <location>
        <begin position="54"/>
        <end position="65"/>
    </location>
</feature>
<sequence length="65" mass="7241">MRADSETTHFCSPGGWRLAGRSTPPVPGLPPEPEERDALRGQQQPPKEITQGKLRQRQKNPHSIS</sequence>